<accession>A0AAD8LNM0</accession>
<evidence type="ECO:0008006" key="4">
    <source>
        <dbReference type="Google" id="ProtNLM"/>
    </source>
</evidence>
<keyword evidence="1" id="KW-0175">Coiled coil</keyword>
<evidence type="ECO:0000313" key="2">
    <source>
        <dbReference type="EMBL" id="KAK1442763.1"/>
    </source>
</evidence>
<comment type="caution">
    <text evidence="2">The sequence shown here is derived from an EMBL/GenBank/DDBJ whole genome shotgun (WGS) entry which is preliminary data.</text>
</comment>
<dbReference type="AlphaFoldDB" id="A0AAD8LNM0"/>
<gene>
    <name evidence="2" type="ORF">BgAZ_302810</name>
</gene>
<keyword evidence="3" id="KW-1185">Reference proteome</keyword>
<dbReference type="Proteomes" id="UP001230268">
    <property type="component" value="Unassembled WGS sequence"/>
</dbReference>
<evidence type="ECO:0000256" key="1">
    <source>
        <dbReference type="SAM" id="Coils"/>
    </source>
</evidence>
<name>A0AAD8LNM0_BABGI</name>
<dbReference type="Gene3D" id="1.10.287.370">
    <property type="match status" value="1"/>
</dbReference>
<dbReference type="InterPro" id="IPR009053">
    <property type="entry name" value="Prefoldin"/>
</dbReference>
<dbReference type="Pfam" id="PF02996">
    <property type="entry name" value="Prefoldin"/>
    <property type="match status" value="1"/>
</dbReference>
<reference evidence="2" key="1">
    <citation type="submission" date="2023-08" db="EMBL/GenBank/DDBJ databases">
        <title>Draft sequence of the Babesia gibsoni genome.</title>
        <authorList>
            <person name="Yamagishi J.Y."/>
            <person name="Xuan X.X."/>
        </authorList>
    </citation>
    <scope>NUCLEOTIDE SEQUENCE</scope>
    <source>
        <strain evidence="2">Azabu</strain>
    </source>
</reference>
<dbReference type="EMBL" id="JAVEPI010000003">
    <property type="protein sequence ID" value="KAK1442763.1"/>
    <property type="molecule type" value="Genomic_DNA"/>
</dbReference>
<evidence type="ECO:0000313" key="3">
    <source>
        <dbReference type="Proteomes" id="UP001230268"/>
    </source>
</evidence>
<dbReference type="SUPFAM" id="SSF46579">
    <property type="entry name" value="Prefoldin"/>
    <property type="match status" value="1"/>
</dbReference>
<organism evidence="2 3">
    <name type="scientific">Babesia gibsoni</name>
    <dbReference type="NCBI Taxonomy" id="33632"/>
    <lineage>
        <taxon>Eukaryota</taxon>
        <taxon>Sar</taxon>
        <taxon>Alveolata</taxon>
        <taxon>Apicomplexa</taxon>
        <taxon>Aconoidasida</taxon>
        <taxon>Piroplasmida</taxon>
        <taxon>Babesiidae</taxon>
        <taxon>Babesia</taxon>
    </lineage>
</organism>
<protein>
    <recommendedName>
        <fullName evidence="4">Prefoldin subunit</fullName>
    </recommendedName>
</protein>
<proteinExistence type="predicted"/>
<feature type="coiled-coil region" evidence="1">
    <location>
        <begin position="112"/>
        <end position="139"/>
    </location>
</feature>
<dbReference type="InterPro" id="IPR004127">
    <property type="entry name" value="Prefoldin_subunit_alpha"/>
</dbReference>
<sequence>MSDNDGTLANEDVLGVLREQLPPELQGAESVEEVLGYGISRVKAERDAAIGEYLNTKKLMTDIKLLRVAKCGTRAYIDAGNSVFLPAKLKGKRLFINIGYQFHVEMEPDEAAEFCAERLKLIKRNIDALNRKLAQKRAEAFIIEETLVRMASLM</sequence>